<evidence type="ECO:0000313" key="1">
    <source>
        <dbReference type="EMBL" id="KKL64675.1"/>
    </source>
</evidence>
<organism evidence="1">
    <name type="scientific">marine sediment metagenome</name>
    <dbReference type="NCBI Taxonomy" id="412755"/>
    <lineage>
        <taxon>unclassified sequences</taxon>
        <taxon>metagenomes</taxon>
        <taxon>ecological metagenomes</taxon>
    </lineage>
</organism>
<protein>
    <submittedName>
        <fullName evidence="1">Uncharacterized protein</fullName>
    </submittedName>
</protein>
<proteinExistence type="predicted"/>
<dbReference type="AlphaFoldDB" id="A0A0F9G513"/>
<name>A0A0F9G513_9ZZZZ</name>
<dbReference type="EMBL" id="LAZR01027771">
    <property type="protein sequence ID" value="KKL64675.1"/>
    <property type="molecule type" value="Genomic_DNA"/>
</dbReference>
<accession>A0A0F9G513</accession>
<comment type="caution">
    <text evidence="1">The sequence shown here is derived from an EMBL/GenBank/DDBJ whole genome shotgun (WGS) entry which is preliminary data.</text>
</comment>
<gene>
    <name evidence="1" type="ORF">LCGC14_2162620</name>
</gene>
<sequence>MDISSSRALTFPCELESKFSFLLRCIHHFGGIHDQHSETFRGFLNILLRLKHGFVRIKINLFVKTLANVCYITN</sequence>
<reference evidence="1" key="1">
    <citation type="journal article" date="2015" name="Nature">
        <title>Complex archaea that bridge the gap between prokaryotes and eukaryotes.</title>
        <authorList>
            <person name="Spang A."/>
            <person name="Saw J.H."/>
            <person name="Jorgensen S.L."/>
            <person name="Zaremba-Niedzwiedzka K."/>
            <person name="Martijn J."/>
            <person name="Lind A.E."/>
            <person name="van Eijk R."/>
            <person name="Schleper C."/>
            <person name="Guy L."/>
            <person name="Ettema T.J."/>
        </authorList>
    </citation>
    <scope>NUCLEOTIDE SEQUENCE</scope>
</reference>